<keyword evidence="2" id="KW-1133">Transmembrane helix</keyword>
<dbReference type="PANTHER" id="PTHR37464:SF1">
    <property type="entry name" value="BLL2463 PROTEIN"/>
    <property type="match status" value="1"/>
</dbReference>
<feature type="transmembrane region" description="Helical" evidence="2">
    <location>
        <begin position="687"/>
        <end position="706"/>
    </location>
</feature>
<keyword evidence="5" id="KW-1185">Reference proteome</keyword>
<dbReference type="AlphaFoldDB" id="A0A518K4A0"/>
<protein>
    <recommendedName>
        <fullName evidence="3">VWFA domain-containing protein</fullName>
    </recommendedName>
</protein>
<keyword evidence="2" id="KW-0812">Transmembrane</keyword>
<gene>
    <name evidence="4" type="ORF">Spa11_08090</name>
</gene>
<evidence type="ECO:0000313" key="5">
    <source>
        <dbReference type="Proteomes" id="UP000316426"/>
    </source>
</evidence>
<evidence type="ECO:0000259" key="3">
    <source>
        <dbReference type="PROSITE" id="PS50234"/>
    </source>
</evidence>
<accession>A0A518K4A0</accession>
<dbReference type="SMART" id="SM00327">
    <property type="entry name" value="VWA"/>
    <property type="match status" value="1"/>
</dbReference>
<feature type="region of interest" description="Disordered" evidence="1">
    <location>
        <begin position="192"/>
        <end position="214"/>
    </location>
</feature>
<evidence type="ECO:0000313" key="4">
    <source>
        <dbReference type="EMBL" id="QDV72628.1"/>
    </source>
</evidence>
<dbReference type="RefSeq" id="WP_145108218.1">
    <property type="nucleotide sequence ID" value="NZ_CP036349.1"/>
</dbReference>
<dbReference type="EMBL" id="CP036349">
    <property type="protein sequence ID" value="QDV72628.1"/>
    <property type="molecule type" value="Genomic_DNA"/>
</dbReference>
<dbReference type="Gene3D" id="3.40.50.410">
    <property type="entry name" value="von Willebrand factor, type A domain"/>
    <property type="match status" value="1"/>
</dbReference>
<keyword evidence="2" id="KW-0472">Membrane</keyword>
<dbReference type="SUPFAM" id="SSF53300">
    <property type="entry name" value="vWA-like"/>
    <property type="match status" value="1"/>
</dbReference>
<dbReference type="PANTHER" id="PTHR37464">
    <property type="entry name" value="BLL2463 PROTEIN"/>
    <property type="match status" value="1"/>
</dbReference>
<feature type="transmembrane region" description="Helical" evidence="2">
    <location>
        <begin position="65"/>
        <end position="86"/>
    </location>
</feature>
<proteinExistence type="predicted"/>
<dbReference type="Proteomes" id="UP000316426">
    <property type="component" value="Chromosome"/>
</dbReference>
<sequence>MNEFFRNTLSPAQWAVLGAVPLAILALYFLKLKRAPLEVPSTYLWRKSIEDLRVNSLWQRLRRSLLLLLQLLVALLAILAVLRPGWQGTKLTGGKLIFLVDNSASMSTSDGEGDGEAGSEARLVAAREHVAGLIDQMDSDMSAMIVSFAGEPAVVQSFTNNRRLLRERLATIEPTVASTDLKGALELASGLASPAKSQANGGTEVDAAEETAEADLRPEEPATLFIFSDGRFGDVKDFALGNLDPVYVPIGSAETPNLAITALETRRSESDAGKLQAFVQVANYSGEAAEAVVELRRGGRLVDARKLSIAAGDIAGSTFPVGEAALNGGSGSGDGVLEARLSSDALAISNDQLTVDDVAYAAINESQASRVLLVTSGNVAVEQALVTGRAGRLGDITVEPPSFLESNSYETRAAAGTYDLIIYDRCTPKAPPRSSTVYIGVLPPGEAWRASPSPQSLATGPSLGPSLSVPQIIDWNRSHPLLANVELGNFDIVESLLLTPPAGATALVEASGGPIVAVAPRDRYEDVVLGFPILVEIDGALQRNTDWINRLSFPTFWLNTLEYFAARQAVGDRSLRPGEAIELPPLSPATESIVVTSPSGKAETLRRRGEQPFVYRLTDELGVYRVTEGNRETRRFAVNLFDPAESDVRIRTDETPEDAEEAAVASIKIGDLDIAAAAGATPARHELWRALLIAALCLLVVEWWIYHRRVYL</sequence>
<feature type="transmembrane region" description="Helical" evidence="2">
    <location>
        <begin position="12"/>
        <end position="30"/>
    </location>
</feature>
<dbReference type="InterPro" id="IPR024163">
    <property type="entry name" value="Aerotolerance_reg_N"/>
</dbReference>
<dbReference type="KEGG" id="bmei:Spa11_08090"/>
<evidence type="ECO:0000256" key="1">
    <source>
        <dbReference type="SAM" id="MobiDB-lite"/>
    </source>
</evidence>
<evidence type="ECO:0000256" key="2">
    <source>
        <dbReference type="SAM" id="Phobius"/>
    </source>
</evidence>
<dbReference type="PROSITE" id="PS50234">
    <property type="entry name" value="VWFA"/>
    <property type="match status" value="1"/>
</dbReference>
<name>A0A518K4A0_9BACT</name>
<dbReference type="InterPro" id="IPR036465">
    <property type="entry name" value="vWFA_dom_sf"/>
</dbReference>
<dbReference type="Pfam" id="PF07584">
    <property type="entry name" value="BatA"/>
    <property type="match status" value="1"/>
</dbReference>
<reference evidence="4 5" key="1">
    <citation type="submission" date="2019-02" db="EMBL/GenBank/DDBJ databases">
        <title>Deep-cultivation of Planctomycetes and their phenomic and genomic characterization uncovers novel biology.</title>
        <authorList>
            <person name="Wiegand S."/>
            <person name="Jogler M."/>
            <person name="Boedeker C."/>
            <person name="Pinto D."/>
            <person name="Vollmers J."/>
            <person name="Rivas-Marin E."/>
            <person name="Kohn T."/>
            <person name="Peeters S.H."/>
            <person name="Heuer A."/>
            <person name="Rast P."/>
            <person name="Oberbeckmann S."/>
            <person name="Bunk B."/>
            <person name="Jeske O."/>
            <person name="Meyerdierks A."/>
            <person name="Storesund J.E."/>
            <person name="Kallscheuer N."/>
            <person name="Luecker S."/>
            <person name="Lage O.M."/>
            <person name="Pohl T."/>
            <person name="Merkel B.J."/>
            <person name="Hornburger P."/>
            <person name="Mueller R.-W."/>
            <person name="Bruemmer F."/>
            <person name="Labrenz M."/>
            <person name="Spormann A.M."/>
            <person name="Op den Camp H."/>
            <person name="Overmann J."/>
            <person name="Amann R."/>
            <person name="Jetten M.S.M."/>
            <person name="Mascher T."/>
            <person name="Medema M.H."/>
            <person name="Devos D.P."/>
            <person name="Kaster A.-K."/>
            <person name="Ovreas L."/>
            <person name="Rohde M."/>
            <person name="Galperin M.Y."/>
            <person name="Jogler C."/>
        </authorList>
    </citation>
    <scope>NUCLEOTIDE SEQUENCE [LARGE SCALE GENOMIC DNA]</scope>
    <source>
        <strain evidence="4 5">Spa11</strain>
    </source>
</reference>
<dbReference type="Pfam" id="PF13519">
    <property type="entry name" value="VWA_2"/>
    <property type="match status" value="1"/>
</dbReference>
<feature type="domain" description="VWFA" evidence="3">
    <location>
        <begin position="95"/>
        <end position="231"/>
    </location>
</feature>
<dbReference type="InterPro" id="IPR002035">
    <property type="entry name" value="VWF_A"/>
</dbReference>
<organism evidence="4 5">
    <name type="scientific">Botrimarina mediterranea</name>
    <dbReference type="NCBI Taxonomy" id="2528022"/>
    <lineage>
        <taxon>Bacteria</taxon>
        <taxon>Pseudomonadati</taxon>
        <taxon>Planctomycetota</taxon>
        <taxon>Planctomycetia</taxon>
        <taxon>Pirellulales</taxon>
        <taxon>Lacipirellulaceae</taxon>
        <taxon>Botrimarina</taxon>
    </lineage>
</organism>